<dbReference type="EMBL" id="CP048104">
    <property type="protein sequence ID" value="QKG84981.1"/>
    <property type="molecule type" value="Genomic_DNA"/>
</dbReference>
<evidence type="ECO:0000313" key="1">
    <source>
        <dbReference type="EMBL" id="QKG84981.1"/>
    </source>
</evidence>
<protein>
    <submittedName>
        <fullName evidence="1">Uncharacterized protein</fullName>
    </submittedName>
</protein>
<keyword evidence="2" id="KW-1185">Reference proteome</keyword>
<evidence type="ECO:0000313" key="2">
    <source>
        <dbReference type="Proteomes" id="UP000503088"/>
    </source>
</evidence>
<accession>A0A7D3YAP3</accession>
<organism evidence="1 2">
    <name type="scientific">Kroppenstedtia pulmonis</name>
    <dbReference type="NCBI Taxonomy" id="1380685"/>
    <lineage>
        <taxon>Bacteria</taxon>
        <taxon>Bacillati</taxon>
        <taxon>Bacillota</taxon>
        <taxon>Bacilli</taxon>
        <taxon>Bacillales</taxon>
        <taxon>Thermoactinomycetaceae</taxon>
        <taxon>Kroppenstedtia</taxon>
    </lineage>
</organism>
<sequence>MAQYRGKYVMGGMETGQGMDYLQAGDELSLVSAFGKEVKVMIQHSYLYDRRRVYETDRLGLIYADEIQSVPMPKWKKSTLTRKEQVV</sequence>
<proteinExistence type="predicted"/>
<name>A0A7D3YAP3_9BACL</name>
<dbReference type="RefSeq" id="WP_173223202.1">
    <property type="nucleotide sequence ID" value="NZ_CP048104.1"/>
</dbReference>
<gene>
    <name evidence="1" type="ORF">GXN76_11200</name>
</gene>
<reference evidence="1 2" key="1">
    <citation type="submission" date="2020-01" db="EMBL/GenBank/DDBJ databases">
        <authorList>
            <person name="Gulvik C.A."/>
            <person name="Batra D.G."/>
        </authorList>
    </citation>
    <scope>NUCLEOTIDE SEQUENCE [LARGE SCALE GENOMIC DNA]</scope>
    <source>
        <strain evidence="1 2">W9323</strain>
    </source>
</reference>
<dbReference type="KEGG" id="kpul:GXN76_11200"/>
<dbReference type="AlphaFoldDB" id="A0A7D3YAP3"/>
<dbReference type="Proteomes" id="UP000503088">
    <property type="component" value="Chromosome"/>
</dbReference>